<accession>A0A1I7Y6X6</accession>
<dbReference type="Proteomes" id="UP000095287">
    <property type="component" value="Unplaced"/>
</dbReference>
<reference evidence="2" key="1">
    <citation type="submission" date="2016-11" db="UniProtKB">
        <authorList>
            <consortium name="WormBaseParasite"/>
        </authorList>
    </citation>
    <scope>IDENTIFICATION</scope>
</reference>
<evidence type="ECO:0000313" key="1">
    <source>
        <dbReference type="Proteomes" id="UP000095287"/>
    </source>
</evidence>
<dbReference type="AlphaFoldDB" id="A0A1I7Y6X6"/>
<keyword evidence="1" id="KW-1185">Reference proteome</keyword>
<dbReference type="WBParaSite" id="L893_g13358.t1">
    <property type="protein sequence ID" value="L893_g13358.t1"/>
    <property type="gene ID" value="L893_g13358"/>
</dbReference>
<proteinExistence type="predicted"/>
<sequence>MISCLSRLARSPIAAAFRLKSTDPTVLPVIGEGQVPATSAKEHPAPILLETKKRILANLPVDKLPDISEECAKTLSERLVKRHGEGALPALRYVLKDVESSYSDRCFNFRDLPSNLKLIASQLRRNERTLPRKPIEQVL</sequence>
<organism evidence="1 2">
    <name type="scientific">Steinernema glaseri</name>
    <dbReference type="NCBI Taxonomy" id="37863"/>
    <lineage>
        <taxon>Eukaryota</taxon>
        <taxon>Metazoa</taxon>
        <taxon>Ecdysozoa</taxon>
        <taxon>Nematoda</taxon>
        <taxon>Chromadorea</taxon>
        <taxon>Rhabditida</taxon>
        <taxon>Tylenchina</taxon>
        <taxon>Panagrolaimomorpha</taxon>
        <taxon>Strongyloidoidea</taxon>
        <taxon>Steinernematidae</taxon>
        <taxon>Steinernema</taxon>
    </lineage>
</organism>
<name>A0A1I7Y6X6_9BILA</name>
<evidence type="ECO:0000313" key="2">
    <source>
        <dbReference type="WBParaSite" id="L893_g13358.t1"/>
    </source>
</evidence>
<protein>
    <submittedName>
        <fullName evidence="2">Succinate dehydrogenase assembly factor 4, mitochondrial</fullName>
    </submittedName>
</protein>